<reference evidence="3" key="1">
    <citation type="submission" date="2024-06" db="EMBL/GenBank/DDBJ databases">
        <title>The genome sequences of Kitasatospora sp. strain HUAS MG31.</title>
        <authorList>
            <person name="Mo P."/>
        </authorList>
    </citation>
    <scope>NUCLEOTIDE SEQUENCE</scope>
    <source>
        <strain evidence="3">HUAS MG31</strain>
        <plasmid evidence="3">punmamed1</plasmid>
    </source>
</reference>
<dbReference type="EC" id="2.7.13.3" evidence="3"/>
<dbReference type="InterPro" id="IPR003594">
    <property type="entry name" value="HATPase_dom"/>
</dbReference>
<dbReference type="RefSeq" id="WP_354645339.1">
    <property type="nucleotide sequence ID" value="NZ_CP159873.1"/>
</dbReference>
<dbReference type="PANTHER" id="PTHR35526">
    <property type="entry name" value="ANTI-SIGMA-F FACTOR RSBW-RELATED"/>
    <property type="match status" value="1"/>
</dbReference>
<keyword evidence="3" id="KW-0614">Plasmid</keyword>
<keyword evidence="1" id="KW-0418">Kinase</keyword>
<dbReference type="AlphaFoldDB" id="A0AAU8K8R6"/>
<feature type="domain" description="Histidine kinase/HSP90-like ATPase" evidence="2">
    <location>
        <begin position="35"/>
        <end position="146"/>
    </location>
</feature>
<protein>
    <submittedName>
        <fullName evidence="3">ATP-binding protein</fullName>
        <ecNumber evidence="3">2.7.13.3</ecNumber>
    </submittedName>
</protein>
<gene>
    <name evidence="3" type="ORF">ABWK59_36330</name>
</gene>
<keyword evidence="3" id="KW-0067">ATP-binding</keyword>
<keyword evidence="1" id="KW-0723">Serine/threonine-protein kinase</keyword>
<evidence type="ECO:0000259" key="2">
    <source>
        <dbReference type="Pfam" id="PF13581"/>
    </source>
</evidence>
<dbReference type="InterPro" id="IPR050267">
    <property type="entry name" value="Anti-sigma-factor_SerPK"/>
</dbReference>
<evidence type="ECO:0000256" key="1">
    <source>
        <dbReference type="ARBA" id="ARBA00022527"/>
    </source>
</evidence>
<keyword evidence="3" id="KW-0547">Nucleotide-binding</keyword>
<dbReference type="Pfam" id="PF13581">
    <property type="entry name" value="HATPase_c_2"/>
    <property type="match status" value="1"/>
</dbReference>
<dbReference type="GO" id="GO:0005524">
    <property type="term" value="F:ATP binding"/>
    <property type="evidence" value="ECO:0007669"/>
    <property type="project" value="UniProtKB-KW"/>
</dbReference>
<dbReference type="KEGG" id="kcm:ABWK59_36330"/>
<evidence type="ECO:0000313" key="3">
    <source>
        <dbReference type="EMBL" id="XCM84404.1"/>
    </source>
</evidence>
<dbReference type="GO" id="GO:0004673">
    <property type="term" value="F:protein histidine kinase activity"/>
    <property type="evidence" value="ECO:0007669"/>
    <property type="project" value="UniProtKB-EC"/>
</dbReference>
<sequence length="152" mass="16341">MFLTDSPTAGPPFTESGLNAAAMLSRPRRLAVLALPAQETNVSIARHFTAGQLEHWGVPEEDRDSAVLIVDELAANAARYGHEDMTLLLALDHDTLHIVVTDSGTAVEHPENDIAPDEHGRGTGIVEFLAQSTEVHQNTDGREVRADLLCAA</sequence>
<dbReference type="EMBL" id="CP159873">
    <property type="protein sequence ID" value="XCM84404.1"/>
    <property type="molecule type" value="Genomic_DNA"/>
</dbReference>
<dbReference type="Gene3D" id="3.30.565.10">
    <property type="entry name" value="Histidine kinase-like ATPase, C-terminal domain"/>
    <property type="match status" value="1"/>
</dbReference>
<dbReference type="GO" id="GO:0004674">
    <property type="term" value="F:protein serine/threonine kinase activity"/>
    <property type="evidence" value="ECO:0007669"/>
    <property type="project" value="UniProtKB-KW"/>
</dbReference>
<dbReference type="InterPro" id="IPR036890">
    <property type="entry name" value="HATPase_C_sf"/>
</dbReference>
<dbReference type="SUPFAM" id="SSF55874">
    <property type="entry name" value="ATPase domain of HSP90 chaperone/DNA topoisomerase II/histidine kinase"/>
    <property type="match status" value="1"/>
</dbReference>
<geneLocation type="plasmid" evidence="3">
    <name>punmamed1</name>
</geneLocation>
<proteinExistence type="predicted"/>
<dbReference type="PANTHER" id="PTHR35526:SF3">
    <property type="entry name" value="ANTI-SIGMA-F FACTOR RSBW"/>
    <property type="match status" value="1"/>
</dbReference>
<keyword evidence="3" id="KW-0808">Transferase</keyword>
<dbReference type="CDD" id="cd16936">
    <property type="entry name" value="HATPase_RsbW-like"/>
    <property type="match status" value="1"/>
</dbReference>
<organism evidence="3">
    <name type="scientific">Kitasatospora camelliae</name>
    <dbReference type="NCBI Taxonomy" id="3156397"/>
    <lineage>
        <taxon>Bacteria</taxon>
        <taxon>Bacillati</taxon>
        <taxon>Actinomycetota</taxon>
        <taxon>Actinomycetes</taxon>
        <taxon>Kitasatosporales</taxon>
        <taxon>Streptomycetaceae</taxon>
        <taxon>Kitasatospora</taxon>
    </lineage>
</organism>
<name>A0AAU8K8R6_9ACTN</name>
<accession>A0AAU8K8R6</accession>